<reference evidence="2 3" key="1">
    <citation type="submission" date="2024-02" db="EMBL/GenBank/DDBJ databases">
        <title>New especies of Spiribacter isolated from saline water.</title>
        <authorList>
            <person name="Leon M.J."/>
            <person name="De La Haba R."/>
            <person name="Sanchez-Porro C."/>
            <person name="Ventosa A."/>
        </authorList>
    </citation>
    <scope>NUCLEOTIDE SEQUENCE [LARGE SCALE GENOMIC DNA]</scope>
    <source>
        <strain evidence="3">ag22IC4-227</strain>
    </source>
</reference>
<proteinExistence type="predicted"/>
<dbReference type="InterPro" id="IPR007694">
    <property type="entry name" value="DNA_helicase_DnaB-like_C"/>
</dbReference>
<dbReference type="InterPro" id="IPR027032">
    <property type="entry name" value="Twinkle-like"/>
</dbReference>
<sequence length="598" mass="67135">MNTFREINAMLCRNAESVCDHLLPNGRVESGEFAVGSIHGEAGKSLRVTIRGDRAGLWIDHANQDDRGDLLELWSKVRGVSIREAADQACTFLGVQSQPIDYGRKSNPVEIKRPAGIVSAQSSDQVMDWLTKERRISPETISKYRIASKNGAVVLPSLGVDGSVQYIKYRSITEKKYWSERGAVACLFGWQGVSTSAREIVLCEGEMDALAWDSYGYPALSPTNGANSLDWIETEYDNLARFDRIYLSWDMDDAGQSALPKIVERLGIERCFRIDLPHKDANECLIQGVDTFAIDSAVNKAATFDPVELVSAADYADSVVELFHGQSKDVGVTMPWRYGKGVILRRGEISLMAGINGHGKSEMAGMLALQAMEQGERVLVASMEFKPQKWIMRLTRQASALQLPSEDYIRAIHDWYQGRLWAFTATGTAKADRIIEVCQYALKRYGVRYFVIDNLAKCGFAEDDYNSQKKFVDRLTDFARDHDCHVQLCVHMRKSDTEDKVAGKFDVKGTGALTDMADTVFSLWRNKPKEEDRRLSSISGEPFDESEKPDAILKCVKQRNGDEEPSFALWFEKGSHQFIESHNAKPHRYVQFMQAVAI</sequence>
<gene>
    <name evidence="2" type="ORF">V6X64_02375</name>
</gene>
<dbReference type="InterPro" id="IPR027417">
    <property type="entry name" value="P-loop_NTPase"/>
</dbReference>
<name>A0ABV3S726_9GAMM</name>
<dbReference type="Gene3D" id="3.40.50.300">
    <property type="entry name" value="P-loop containing nucleotide triphosphate hydrolases"/>
    <property type="match status" value="1"/>
</dbReference>
<dbReference type="Pfam" id="PF13481">
    <property type="entry name" value="AAA_25"/>
    <property type="match status" value="1"/>
</dbReference>
<dbReference type="Gene3D" id="3.40.1360.10">
    <property type="match status" value="1"/>
</dbReference>
<dbReference type="RefSeq" id="WP_367966321.1">
    <property type="nucleotide sequence ID" value="NZ_JBAKFJ010000001.1"/>
</dbReference>
<feature type="domain" description="SF4 helicase" evidence="1">
    <location>
        <begin position="325"/>
        <end position="585"/>
    </location>
</feature>
<accession>A0ABV3S726</accession>
<evidence type="ECO:0000313" key="3">
    <source>
        <dbReference type="Proteomes" id="UP001556653"/>
    </source>
</evidence>
<dbReference type="InterPro" id="IPR034154">
    <property type="entry name" value="TOPRIM_DnaG/twinkle"/>
</dbReference>
<dbReference type="PANTHER" id="PTHR12873:SF0">
    <property type="entry name" value="TWINKLE MTDNA HELICASE"/>
    <property type="match status" value="1"/>
</dbReference>
<organism evidence="2 3">
    <name type="scientific">Spiribacter onubensis</name>
    <dbReference type="NCBI Taxonomy" id="3122420"/>
    <lineage>
        <taxon>Bacteria</taxon>
        <taxon>Pseudomonadati</taxon>
        <taxon>Pseudomonadota</taxon>
        <taxon>Gammaproteobacteria</taxon>
        <taxon>Chromatiales</taxon>
        <taxon>Ectothiorhodospiraceae</taxon>
        <taxon>Spiribacter</taxon>
    </lineage>
</organism>
<keyword evidence="3" id="KW-1185">Reference proteome</keyword>
<dbReference type="Proteomes" id="UP001556653">
    <property type="component" value="Unassembled WGS sequence"/>
</dbReference>
<dbReference type="SUPFAM" id="SSF52540">
    <property type="entry name" value="P-loop containing nucleoside triphosphate hydrolases"/>
    <property type="match status" value="1"/>
</dbReference>
<comment type="caution">
    <text evidence="2">The sequence shown here is derived from an EMBL/GenBank/DDBJ whole genome shotgun (WGS) entry which is preliminary data.</text>
</comment>
<protein>
    <submittedName>
        <fullName evidence="2">AAA family ATPase</fullName>
    </submittedName>
</protein>
<dbReference type="EMBL" id="JBAKFJ010000001">
    <property type="protein sequence ID" value="MEX0385840.1"/>
    <property type="molecule type" value="Genomic_DNA"/>
</dbReference>
<evidence type="ECO:0000313" key="2">
    <source>
        <dbReference type="EMBL" id="MEX0385840.1"/>
    </source>
</evidence>
<dbReference type="CDD" id="cd01029">
    <property type="entry name" value="TOPRIM_primases"/>
    <property type="match status" value="1"/>
</dbReference>
<evidence type="ECO:0000259" key="1">
    <source>
        <dbReference type="PROSITE" id="PS51199"/>
    </source>
</evidence>
<dbReference type="PANTHER" id="PTHR12873">
    <property type="entry name" value="T7-LIKE MITOCHONDRIAL DNA HELICASE"/>
    <property type="match status" value="1"/>
</dbReference>
<dbReference type="PROSITE" id="PS51199">
    <property type="entry name" value="SF4_HELICASE"/>
    <property type="match status" value="1"/>
</dbReference>
<dbReference type="SUPFAM" id="SSF56731">
    <property type="entry name" value="DNA primase core"/>
    <property type="match status" value="1"/>
</dbReference>
<dbReference type="Pfam" id="PF13155">
    <property type="entry name" value="Toprim_2"/>
    <property type="match status" value="1"/>
</dbReference>